<accession>A0A819KBT0</accession>
<reference evidence="3" key="1">
    <citation type="submission" date="2021-02" db="EMBL/GenBank/DDBJ databases">
        <authorList>
            <person name="Nowell W R."/>
        </authorList>
    </citation>
    <scope>NUCLEOTIDE SEQUENCE</scope>
</reference>
<organism evidence="3 4">
    <name type="scientific">Adineta steineri</name>
    <dbReference type="NCBI Taxonomy" id="433720"/>
    <lineage>
        <taxon>Eukaryota</taxon>
        <taxon>Metazoa</taxon>
        <taxon>Spiralia</taxon>
        <taxon>Gnathifera</taxon>
        <taxon>Rotifera</taxon>
        <taxon>Eurotatoria</taxon>
        <taxon>Bdelloidea</taxon>
        <taxon>Adinetida</taxon>
        <taxon>Adinetidae</taxon>
        <taxon>Adineta</taxon>
    </lineage>
</organism>
<dbReference type="Proteomes" id="UP000663891">
    <property type="component" value="Unassembled WGS sequence"/>
</dbReference>
<dbReference type="Proteomes" id="UP000663881">
    <property type="component" value="Unassembled WGS sequence"/>
</dbReference>
<proteinExistence type="predicted"/>
<dbReference type="OrthoDB" id="10042648at2759"/>
<evidence type="ECO:0000256" key="1">
    <source>
        <dbReference type="SAM" id="MobiDB-lite"/>
    </source>
</evidence>
<dbReference type="EMBL" id="CAJNON010001401">
    <property type="protein sequence ID" value="CAF1459593.1"/>
    <property type="molecule type" value="Genomic_DNA"/>
</dbReference>
<dbReference type="AlphaFoldDB" id="A0A819KBT0"/>
<sequence>MRLPMSSLSHRIIQNHSLSSLDNDMPSSSTYSFELPYLGVIYFGKSPLNLTSFQKPLRELYISYYREQSNDQRRVIISDSDILILESERGTKSKRSLTYIKFESIVNIQLLKLSMTNKNKTQQQQQQHTQVAFLPIGCEYQERFRSLYSSVNKSQYNLLSTRISYHSPLLLFVTRKAGVTGSCSLLDCHVFAVHRESTAFELCDMIRKLVIKRTMSPIISRKESDRQNNDLIDVVRSTTNTLHNPLSSSSLLINDVQHSCPFHDTSKVLTMNSDIHRMSSPCSSSKQRHFIKASSLIQDESDEIVNDLMNIVANEQLKNQTSIKRHASFDQTSSSSSSNDNNTMNKKRYFHNKKRLLNPIPITNNILPQQQQQKIPSMIDGQLFRPQIVLNRYGDIGNYVPKFLREDSTMRSSDSNENIFFRSSNGQLINGFLKLDCLSNQTNNYYQSTPCLNQDQNIYSLVQQLRKNQTKSFTNIYPNDLNISNQILDINVNHIVDDDHQVPHVLKSIGDVMNDNKVHLLTQISHLHQHPSKSNVGLSSSKPKRFPSFHHANTELPIDYRQYLRHTDQGAYLYGEEQRQQSTLEHTLGYLP</sequence>
<protein>
    <submittedName>
        <fullName evidence="3">Uncharacterized protein</fullName>
    </submittedName>
</protein>
<feature type="region of interest" description="Disordered" evidence="1">
    <location>
        <begin position="323"/>
        <end position="345"/>
    </location>
</feature>
<comment type="caution">
    <text evidence="3">The sequence shown here is derived from an EMBL/GenBank/DDBJ whole genome shotgun (WGS) entry which is preliminary data.</text>
</comment>
<evidence type="ECO:0000313" key="2">
    <source>
        <dbReference type="EMBL" id="CAF1459593.1"/>
    </source>
</evidence>
<dbReference type="EMBL" id="CAJOAY010002365">
    <property type="protein sequence ID" value="CAF3946331.1"/>
    <property type="molecule type" value="Genomic_DNA"/>
</dbReference>
<evidence type="ECO:0000313" key="4">
    <source>
        <dbReference type="Proteomes" id="UP000663881"/>
    </source>
</evidence>
<name>A0A819KBT0_9BILA</name>
<evidence type="ECO:0000313" key="3">
    <source>
        <dbReference type="EMBL" id="CAF3946331.1"/>
    </source>
</evidence>
<gene>
    <name evidence="3" type="ORF">OKA104_LOCUS26685</name>
    <name evidence="2" type="ORF">VCS650_LOCUS39967</name>
</gene>